<keyword evidence="9" id="KW-0032">Aminotransferase</keyword>
<dbReference type="FunFam" id="3.40.50.880:FF:000003">
    <property type="entry name" value="Anthranilate synthase component II"/>
    <property type="match status" value="1"/>
</dbReference>
<feature type="domain" description="Chorismate-utilising enzyme C-terminal" evidence="7">
    <location>
        <begin position="437"/>
        <end position="691"/>
    </location>
</feature>
<dbReference type="Pfam" id="PF04715">
    <property type="entry name" value="Anth_synt_I_N"/>
    <property type="match status" value="1"/>
</dbReference>
<dbReference type="InterPro" id="IPR029062">
    <property type="entry name" value="Class_I_gatase-like"/>
</dbReference>
<dbReference type="EC" id="2.6.1.85" evidence="2"/>
<dbReference type="Gene3D" id="3.40.50.880">
    <property type="match status" value="1"/>
</dbReference>
<dbReference type="InterPro" id="IPR006805">
    <property type="entry name" value="Anth_synth_I_N"/>
</dbReference>
<dbReference type="Proteomes" id="UP000594621">
    <property type="component" value="Chromosome"/>
</dbReference>
<feature type="compositionally biased region" description="Polar residues" evidence="5">
    <location>
        <begin position="207"/>
        <end position="218"/>
    </location>
</feature>
<reference evidence="9 10" key="1">
    <citation type="submission" date="2020-09" db="EMBL/GenBank/DDBJ databases">
        <title>Complete genomes of bradyrhizobia occurring on native shrubby legumes in Australia.</title>
        <authorList>
            <person name="Lafay B."/>
        </authorList>
    </citation>
    <scope>NUCLEOTIDE SEQUENCE [LARGE SCALE GENOMIC DNA]</scope>
    <source>
        <strain evidence="9 10">BDV5040</strain>
    </source>
</reference>
<evidence type="ECO:0000313" key="9">
    <source>
        <dbReference type="EMBL" id="QPF95198.1"/>
    </source>
</evidence>
<evidence type="ECO:0000259" key="8">
    <source>
        <dbReference type="Pfam" id="PF04715"/>
    </source>
</evidence>
<evidence type="ECO:0000256" key="1">
    <source>
        <dbReference type="ARBA" id="ARBA00005970"/>
    </source>
</evidence>
<dbReference type="PRINTS" id="PR00097">
    <property type="entry name" value="ANTSNTHASEII"/>
</dbReference>
<dbReference type="PRINTS" id="PR00096">
    <property type="entry name" value="GATASE"/>
</dbReference>
<dbReference type="Gene3D" id="3.60.120.10">
    <property type="entry name" value="Anthranilate synthase"/>
    <property type="match status" value="1"/>
</dbReference>
<accession>A0A7S9DCA9</accession>
<dbReference type="Pfam" id="PF00425">
    <property type="entry name" value="Chorismate_bind"/>
    <property type="match status" value="1"/>
</dbReference>
<feature type="domain" description="Anthranilate synthase component I N-terminal" evidence="8">
    <location>
        <begin position="259"/>
        <end position="387"/>
    </location>
</feature>
<dbReference type="InterPro" id="IPR015890">
    <property type="entry name" value="Chorismate_C"/>
</dbReference>
<dbReference type="GO" id="GO:0000162">
    <property type="term" value="P:L-tryptophan biosynthetic process"/>
    <property type="evidence" value="ECO:0007669"/>
    <property type="project" value="TreeGrafter"/>
</dbReference>
<organism evidence="9 10">
    <name type="scientific">Bradyrhizobium commune</name>
    <dbReference type="NCBI Taxonomy" id="83627"/>
    <lineage>
        <taxon>Bacteria</taxon>
        <taxon>Pseudomonadati</taxon>
        <taxon>Pseudomonadota</taxon>
        <taxon>Alphaproteobacteria</taxon>
        <taxon>Hyphomicrobiales</taxon>
        <taxon>Nitrobacteraceae</taxon>
        <taxon>Bradyrhizobium</taxon>
    </lineage>
</organism>
<sequence>MRLVVIDNYDSFTYNLVHLLAEICHEPPLVVKNDEISWYELKEKQFDGIVISPGPGHPEEPDDFGLCKSVIEEANVPLLGVCLGHQGIAALSGGRVVRAPAPMHGRTSLVHHSDTGIFKGIPSPFRGARYHSLIAQRPVPSCLEVTAWTEDGLIMGLAHRDRPQWGVQFHPESIITEHGRQLLENFCRMIDPSRNRSNGQGKLLNGKSLNGKSLNGKSLNGEPFDGSARRRESKPSRKRTFWKEIPREINMEDAFSSLFSESPHAYWLDSSLVEQGRARWSYAGDASGPNAAWLQYRSADKRLEISDRTGTHIKRTGIFEHLERIEPRRPEPAPPCPFVGGYVGWFGYELRNDCGSPTSRRAATPDAMFIYSDRFIAVDHVEKKTYVLAVDEPSCAERAKKWIDHTIAMIEQTASPVMPELRNIPNEPIKFFLDRDRETYLSDIRRCLDLIQQGETYQVCLTNELHCNSDVDPLTLYRTMRKVNPAPHAAFIKWPEGAVLSASPERFLSIDTSGKVETKPIKGTIKRDQDPLKDDQLAEQLRTSEKDRAENVMIVDLLRNDLSRSCSPGSVRVPKLFDVESYRTVHQLVSTVTGLLEPAAVPVQLIRNAFPGGSMTGAPKTRTLRFIDELEGRARGVYSGSLGWLGDDGAVDLSIVIRTIVASRGRLSMGVGGGVVAASTPEGEFDEMLLKAAASIKSVVTALTGGFSPDRYELVGADETGSSPRDPN</sequence>
<dbReference type="InterPro" id="IPR006221">
    <property type="entry name" value="TrpG/PapA_dom"/>
</dbReference>
<feature type="compositionally biased region" description="Basic and acidic residues" evidence="5">
    <location>
        <begin position="227"/>
        <end position="239"/>
    </location>
</feature>
<keyword evidence="10" id="KW-1185">Reference proteome</keyword>
<dbReference type="AlphaFoldDB" id="A0A7S9DCA9"/>
<keyword evidence="3 9" id="KW-0808">Transferase</keyword>
<evidence type="ECO:0000259" key="7">
    <source>
        <dbReference type="Pfam" id="PF00425"/>
    </source>
</evidence>
<dbReference type="SUPFAM" id="SSF52317">
    <property type="entry name" value="Class I glutamine amidotransferase-like"/>
    <property type="match status" value="1"/>
</dbReference>
<proteinExistence type="inferred from homology"/>
<dbReference type="InterPro" id="IPR005802">
    <property type="entry name" value="ADC_synth_comp_1"/>
</dbReference>
<dbReference type="PROSITE" id="PS51273">
    <property type="entry name" value="GATASE_TYPE_1"/>
    <property type="match status" value="1"/>
</dbReference>
<dbReference type="GO" id="GO:0005737">
    <property type="term" value="C:cytoplasm"/>
    <property type="evidence" value="ECO:0007669"/>
    <property type="project" value="TreeGrafter"/>
</dbReference>
<protein>
    <recommendedName>
        <fullName evidence="2">aminodeoxychorismate synthase</fullName>
        <ecNumber evidence="2">2.6.1.85</ecNumber>
    </recommendedName>
</protein>
<feature type="domain" description="Glutamine amidotransferase" evidence="6">
    <location>
        <begin position="4"/>
        <end position="187"/>
    </location>
</feature>
<feature type="region of interest" description="Disordered" evidence="5">
    <location>
        <begin position="194"/>
        <end position="239"/>
    </location>
</feature>
<dbReference type="GO" id="GO:0009396">
    <property type="term" value="P:folic acid-containing compound biosynthetic process"/>
    <property type="evidence" value="ECO:0007669"/>
    <property type="project" value="InterPro"/>
</dbReference>
<evidence type="ECO:0000313" key="10">
    <source>
        <dbReference type="Proteomes" id="UP000594621"/>
    </source>
</evidence>
<keyword evidence="4" id="KW-0315">Glutamine amidotransferase</keyword>
<evidence type="ECO:0000256" key="5">
    <source>
        <dbReference type="SAM" id="MobiDB-lite"/>
    </source>
</evidence>
<dbReference type="NCBIfam" id="TIGR00553">
    <property type="entry name" value="pabB"/>
    <property type="match status" value="1"/>
</dbReference>
<name>A0A7S9DCA9_9BRAD</name>
<comment type="similarity">
    <text evidence="1">In the C-terminal section; belongs to the anthranilate synthase component I family.</text>
</comment>
<dbReference type="PANTHER" id="PTHR11236:SF18">
    <property type="entry name" value="AMINODEOXYCHORISMATE SYNTHASE"/>
    <property type="match status" value="1"/>
</dbReference>
<dbReference type="InterPro" id="IPR005801">
    <property type="entry name" value="ADC_synthase"/>
</dbReference>
<dbReference type="KEGG" id="bcou:IC761_15125"/>
<evidence type="ECO:0000256" key="4">
    <source>
        <dbReference type="ARBA" id="ARBA00022962"/>
    </source>
</evidence>
<gene>
    <name evidence="9" type="primary">pabB</name>
    <name evidence="9" type="ORF">IC761_15125</name>
</gene>
<dbReference type="PANTHER" id="PTHR11236">
    <property type="entry name" value="AMINOBENZOATE/ANTHRANILATE SYNTHASE"/>
    <property type="match status" value="1"/>
</dbReference>
<evidence type="ECO:0000256" key="2">
    <source>
        <dbReference type="ARBA" id="ARBA00013139"/>
    </source>
</evidence>
<dbReference type="PRINTS" id="PR00099">
    <property type="entry name" value="CPSGATASE"/>
</dbReference>
<dbReference type="InterPro" id="IPR019999">
    <property type="entry name" value="Anth_synth_I-like"/>
</dbReference>
<dbReference type="GO" id="GO:0046820">
    <property type="term" value="F:4-amino-4-deoxychorismate synthase activity"/>
    <property type="evidence" value="ECO:0007669"/>
    <property type="project" value="UniProtKB-EC"/>
</dbReference>
<dbReference type="CDD" id="cd01743">
    <property type="entry name" value="GATase1_Anthranilate_Synthase"/>
    <property type="match status" value="1"/>
</dbReference>
<dbReference type="GO" id="GO:0008153">
    <property type="term" value="P:4-aminobenzoate biosynthetic process"/>
    <property type="evidence" value="ECO:0007669"/>
    <property type="project" value="TreeGrafter"/>
</dbReference>
<evidence type="ECO:0000256" key="3">
    <source>
        <dbReference type="ARBA" id="ARBA00022679"/>
    </source>
</evidence>
<dbReference type="InterPro" id="IPR017926">
    <property type="entry name" value="GATASE"/>
</dbReference>
<dbReference type="NCBIfam" id="TIGR00566">
    <property type="entry name" value="trpG_papA"/>
    <property type="match status" value="1"/>
</dbReference>
<dbReference type="Pfam" id="PF00117">
    <property type="entry name" value="GATase"/>
    <property type="match status" value="1"/>
</dbReference>
<dbReference type="SUPFAM" id="SSF56322">
    <property type="entry name" value="ADC synthase"/>
    <property type="match status" value="1"/>
</dbReference>
<evidence type="ECO:0000259" key="6">
    <source>
        <dbReference type="Pfam" id="PF00117"/>
    </source>
</evidence>
<dbReference type="EMBL" id="CP061379">
    <property type="protein sequence ID" value="QPF95198.1"/>
    <property type="molecule type" value="Genomic_DNA"/>
</dbReference>